<organism evidence="15 16">
    <name type="scientific">Bowmanella pacifica</name>
    <dbReference type="NCBI Taxonomy" id="502051"/>
    <lineage>
        <taxon>Bacteria</taxon>
        <taxon>Pseudomonadati</taxon>
        <taxon>Pseudomonadota</taxon>
        <taxon>Gammaproteobacteria</taxon>
        <taxon>Alteromonadales</taxon>
        <taxon>Alteromonadaceae</taxon>
        <taxon>Bowmanella</taxon>
    </lineage>
</organism>
<comment type="caution">
    <text evidence="15">The sequence shown here is derived from an EMBL/GenBank/DDBJ whole genome shotgun (WGS) entry which is preliminary data.</text>
</comment>
<evidence type="ECO:0000313" key="16">
    <source>
        <dbReference type="Proteomes" id="UP000606935"/>
    </source>
</evidence>
<evidence type="ECO:0000256" key="11">
    <source>
        <dbReference type="RuleBase" id="RU003357"/>
    </source>
</evidence>
<evidence type="ECO:0000256" key="8">
    <source>
        <dbReference type="ARBA" id="ARBA00023237"/>
    </source>
</evidence>
<feature type="domain" description="TonB-dependent receptor-like beta-barrel" evidence="13">
    <location>
        <begin position="446"/>
        <end position="914"/>
    </location>
</feature>
<dbReference type="InterPro" id="IPR012910">
    <property type="entry name" value="Plug_dom"/>
</dbReference>
<dbReference type="Pfam" id="PF00593">
    <property type="entry name" value="TonB_dep_Rec_b-barrel"/>
    <property type="match status" value="1"/>
</dbReference>
<reference evidence="15" key="1">
    <citation type="journal article" date="2014" name="Int. J. Syst. Evol. Microbiol.">
        <title>Complete genome sequence of Corynebacterium casei LMG S-19264T (=DSM 44701T), isolated from a smear-ripened cheese.</title>
        <authorList>
            <consortium name="US DOE Joint Genome Institute (JGI-PGF)"/>
            <person name="Walter F."/>
            <person name="Albersmeier A."/>
            <person name="Kalinowski J."/>
            <person name="Ruckert C."/>
        </authorList>
    </citation>
    <scope>NUCLEOTIDE SEQUENCE</scope>
    <source>
        <strain evidence="15">CGMCC 1.7086</strain>
    </source>
</reference>
<dbReference type="Gene3D" id="2.40.170.20">
    <property type="entry name" value="TonB-dependent receptor, beta-barrel domain"/>
    <property type="match status" value="1"/>
</dbReference>
<keyword evidence="4 9" id="KW-0812">Transmembrane</keyword>
<keyword evidence="3 9" id="KW-1134">Transmembrane beta strand</keyword>
<dbReference type="PANTHER" id="PTHR40980:SF4">
    <property type="entry name" value="TONB-DEPENDENT RECEPTOR-LIKE BETA-BARREL DOMAIN-CONTAINING PROTEIN"/>
    <property type="match status" value="1"/>
</dbReference>
<sequence length="953" mass="105804">MLYLHGVIKLNLTTKKTYLATVLASLCSLSAAAQDTTHTQESKLIEEVVATGSLRQANNALAEQFNAASVTTTMSVEAMLNMPQENLANILGRLPGMAASADQSRNQAGTGEAQYLSIRGLDNSFNAFSMNGVRVAQTDATTRAVSLNLFSPFSIASVSVDKAPTAEYDGDNIAGIVDFRTPKASDFGGELLRMRAQGNIAGRANERSQDDDGFAIQGEIAHTFDRLGVYANLYYSEKNTLGESTALQQGWMKKNNQVAPDQPNRENLNNLAPRNGVQWNFLRNNIERQGATLSLDYQTDNHLLYLRSTYGEYSLKSWMDQASLRAELDGGLGQVNPITGTNAGTVYDDYGNLSLWGMRSGAYHRTEHSDQSLFTVKLGGESRLSDALHLDYYAAYSDGQQDYPMRIQTAFYSPTYNGTASGTGEATEQLLIDALDPTNPRLVLSPGQQAFANDLNNPRQWYVTGGYEESEEQKYQYGTDLTWQWDDEKVKYIKFGLMYEDAERLSNSVDLGGDDRAYMRGGDYLSFSREGLPIGQQGLSIGEFQGSFVHDFMGGATQMPLFLPDTKLVEQQYHHIALPIIEELKQLRDTDGVLSPRVWSGYVDGQESRLGAYMMAEMQFGDWTLYPGLRFEDNDFEATYTQEQTLGDESSLAFETSSRSYQQWMPSLIASYRPSDDSVYRASVRKSYSRPSFDLLLGPSKVSRNDKNEVVSISMGNPNLKPVESWNYDLNAEFHGEGGDYLSVSVYYKDLQHVIQATGQTNAGSMGILDDVSKVTELGADGVEITSLDNSADGEVYGIELGGQYHFTSLPGVFDGLGVYANITRQETSTDVGTGENKRESWLTQAPELMYTAELNYRNHGLYAALTYSYTGKRLYRMNSYDPDLWTHSVSSLDLAVNYEVNDALKVGAAIENLLDSHSFWTYYGKEELLSNDRNGGYVETGRFFTVNMTYSF</sequence>
<evidence type="ECO:0000256" key="2">
    <source>
        <dbReference type="ARBA" id="ARBA00022448"/>
    </source>
</evidence>
<dbReference type="Proteomes" id="UP000606935">
    <property type="component" value="Unassembled WGS sequence"/>
</dbReference>
<keyword evidence="16" id="KW-1185">Reference proteome</keyword>
<dbReference type="PANTHER" id="PTHR40980">
    <property type="entry name" value="PLUG DOMAIN-CONTAINING PROTEIN"/>
    <property type="match status" value="1"/>
</dbReference>
<evidence type="ECO:0000256" key="6">
    <source>
        <dbReference type="ARBA" id="ARBA00023077"/>
    </source>
</evidence>
<dbReference type="InterPro" id="IPR037066">
    <property type="entry name" value="Plug_dom_sf"/>
</dbReference>
<dbReference type="InterPro" id="IPR036942">
    <property type="entry name" value="Beta-barrel_TonB_sf"/>
</dbReference>
<keyword evidence="5 12" id="KW-0732">Signal</keyword>
<comment type="subcellular location">
    <subcellularLocation>
        <location evidence="1 9">Cell outer membrane</location>
        <topology evidence="1 9">Multi-pass membrane protein</topology>
    </subcellularLocation>
</comment>
<reference evidence="15" key="2">
    <citation type="submission" date="2020-09" db="EMBL/GenBank/DDBJ databases">
        <authorList>
            <person name="Sun Q."/>
            <person name="Zhou Y."/>
        </authorList>
    </citation>
    <scope>NUCLEOTIDE SEQUENCE</scope>
    <source>
        <strain evidence="15">CGMCC 1.7086</strain>
    </source>
</reference>
<feature type="chain" id="PRO_5037892937" evidence="12">
    <location>
        <begin position="34"/>
        <end position="953"/>
    </location>
</feature>
<evidence type="ECO:0000256" key="7">
    <source>
        <dbReference type="ARBA" id="ARBA00023136"/>
    </source>
</evidence>
<keyword evidence="7 9" id="KW-0472">Membrane</keyword>
<keyword evidence="8 9" id="KW-0998">Cell outer membrane</keyword>
<protein>
    <submittedName>
        <fullName evidence="15">TonB-dependent receptor</fullName>
    </submittedName>
</protein>
<feature type="domain" description="TonB-dependent receptor plug" evidence="14">
    <location>
        <begin position="66"/>
        <end position="176"/>
    </location>
</feature>
<proteinExistence type="inferred from homology"/>
<keyword evidence="15" id="KW-0675">Receptor</keyword>
<dbReference type="InterPro" id="IPR010917">
    <property type="entry name" value="TonB_rcpt_CS"/>
</dbReference>
<evidence type="ECO:0000256" key="9">
    <source>
        <dbReference type="PROSITE-ProRule" id="PRU01360"/>
    </source>
</evidence>
<evidence type="ECO:0000256" key="5">
    <source>
        <dbReference type="ARBA" id="ARBA00022729"/>
    </source>
</evidence>
<gene>
    <name evidence="15" type="ORF">GCM10010982_39380</name>
</gene>
<dbReference type="EMBL" id="BMLS01000009">
    <property type="protein sequence ID" value="GGO75069.1"/>
    <property type="molecule type" value="Genomic_DNA"/>
</dbReference>
<dbReference type="NCBIfam" id="TIGR01782">
    <property type="entry name" value="TonB-Xanth-Caul"/>
    <property type="match status" value="1"/>
</dbReference>
<evidence type="ECO:0000256" key="4">
    <source>
        <dbReference type="ARBA" id="ARBA00022692"/>
    </source>
</evidence>
<name>A0A917Z4N5_9ALTE</name>
<dbReference type="InterPro" id="IPR010104">
    <property type="entry name" value="TonB_rcpt_bac"/>
</dbReference>
<feature type="short sequence motif" description="TonB C-terminal box" evidence="10">
    <location>
        <begin position="936"/>
        <end position="953"/>
    </location>
</feature>
<dbReference type="SUPFAM" id="SSF56935">
    <property type="entry name" value="Porins"/>
    <property type="match status" value="1"/>
</dbReference>
<evidence type="ECO:0000313" key="15">
    <source>
        <dbReference type="EMBL" id="GGO75069.1"/>
    </source>
</evidence>
<dbReference type="PROSITE" id="PS52016">
    <property type="entry name" value="TONB_DEPENDENT_REC_3"/>
    <property type="match status" value="1"/>
</dbReference>
<evidence type="ECO:0000259" key="13">
    <source>
        <dbReference type="Pfam" id="PF00593"/>
    </source>
</evidence>
<dbReference type="Gene3D" id="2.170.130.10">
    <property type="entry name" value="TonB-dependent receptor, plug domain"/>
    <property type="match status" value="1"/>
</dbReference>
<dbReference type="GO" id="GO:0009279">
    <property type="term" value="C:cell outer membrane"/>
    <property type="evidence" value="ECO:0007669"/>
    <property type="project" value="UniProtKB-SubCell"/>
</dbReference>
<evidence type="ECO:0000256" key="12">
    <source>
        <dbReference type="SAM" id="SignalP"/>
    </source>
</evidence>
<keyword evidence="2 9" id="KW-0813">Transport</keyword>
<evidence type="ECO:0000259" key="14">
    <source>
        <dbReference type="Pfam" id="PF07715"/>
    </source>
</evidence>
<comment type="similarity">
    <text evidence="9 11">Belongs to the TonB-dependent receptor family.</text>
</comment>
<keyword evidence="6 11" id="KW-0798">TonB box</keyword>
<evidence type="ECO:0000256" key="10">
    <source>
        <dbReference type="PROSITE-ProRule" id="PRU10144"/>
    </source>
</evidence>
<evidence type="ECO:0000256" key="1">
    <source>
        <dbReference type="ARBA" id="ARBA00004571"/>
    </source>
</evidence>
<evidence type="ECO:0000256" key="3">
    <source>
        <dbReference type="ARBA" id="ARBA00022452"/>
    </source>
</evidence>
<dbReference type="Pfam" id="PF07715">
    <property type="entry name" value="Plug"/>
    <property type="match status" value="1"/>
</dbReference>
<dbReference type="InterPro" id="IPR039426">
    <property type="entry name" value="TonB-dep_rcpt-like"/>
</dbReference>
<dbReference type="InterPro" id="IPR000531">
    <property type="entry name" value="Beta-barrel_TonB"/>
</dbReference>
<feature type="signal peptide" evidence="12">
    <location>
        <begin position="1"/>
        <end position="33"/>
    </location>
</feature>
<dbReference type="AlphaFoldDB" id="A0A917Z4N5"/>
<accession>A0A917Z4N5</accession>
<dbReference type="PROSITE" id="PS01156">
    <property type="entry name" value="TONB_DEPENDENT_REC_2"/>
    <property type="match status" value="1"/>
</dbReference>